<evidence type="ECO:0000259" key="1">
    <source>
        <dbReference type="PROSITE" id="PS50112"/>
    </source>
</evidence>
<feature type="domain" description="PAS" evidence="1">
    <location>
        <begin position="266"/>
        <end position="336"/>
    </location>
</feature>
<gene>
    <name evidence="5" type="ORF">CTB96_16525</name>
</gene>
<accession>A0A317ZQT4</accession>
<dbReference type="EMBL" id="QHLY01000012">
    <property type="protein sequence ID" value="PXA68228.1"/>
    <property type="molecule type" value="Genomic_DNA"/>
</dbReference>
<dbReference type="NCBIfam" id="TIGR00229">
    <property type="entry name" value="sensory_box"/>
    <property type="match status" value="3"/>
</dbReference>
<dbReference type="Gene3D" id="3.20.20.450">
    <property type="entry name" value="EAL domain"/>
    <property type="match status" value="1"/>
</dbReference>
<dbReference type="SMART" id="SM00052">
    <property type="entry name" value="EAL"/>
    <property type="match status" value="1"/>
</dbReference>
<dbReference type="InterPro" id="IPR013767">
    <property type="entry name" value="PAS_fold"/>
</dbReference>
<dbReference type="PROSITE" id="PS50887">
    <property type="entry name" value="GGDEF"/>
    <property type="match status" value="1"/>
</dbReference>
<dbReference type="CDD" id="cd01949">
    <property type="entry name" value="GGDEF"/>
    <property type="match status" value="1"/>
</dbReference>
<evidence type="ECO:0000313" key="6">
    <source>
        <dbReference type="Proteomes" id="UP000246722"/>
    </source>
</evidence>
<dbReference type="Pfam" id="PF00990">
    <property type="entry name" value="GGDEF"/>
    <property type="match status" value="1"/>
</dbReference>
<dbReference type="InterPro" id="IPR029787">
    <property type="entry name" value="Nucleotide_cyclase"/>
</dbReference>
<dbReference type="SUPFAM" id="SSF55073">
    <property type="entry name" value="Nucleotide cyclase"/>
    <property type="match status" value="1"/>
</dbReference>
<organism evidence="5 6">
    <name type="scientific">Cryobacterium arcticum</name>
    <dbReference type="NCBI Taxonomy" id="670052"/>
    <lineage>
        <taxon>Bacteria</taxon>
        <taxon>Bacillati</taxon>
        <taxon>Actinomycetota</taxon>
        <taxon>Actinomycetes</taxon>
        <taxon>Micrococcales</taxon>
        <taxon>Microbacteriaceae</taxon>
        <taxon>Cryobacterium</taxon>
    </lineage>
</organism>
<proteinExistence type="predicted"/>
<dbReference type="AlphaFoldDB" id="A0A317ZQT4"/>
<dbReference type="Gene3D" id="3.30.450.20">
    <property type="entry name" value="PAS domain"/>
    <property type="match status" value="4"/>
</dbReference>
<dbReference type="Pfam" id="PF08448">
    <property type="entry name" value="PAS_4"/>
    <property type="match status" value="1"/>
</dbReference>
<dbReference type="Proteomes" id="UP000246722">
    <property type="component" value="Unassembled WGS sequence"/>
</dbReference>
<name>A0A317ZQT4_9MICO</name>
<dbReference type="InterPro" id="IPR000700">
    <property type="entry name" value="PAS-assoc_C"/>
</dbReference>
<dbReference type="PROSITE" id="PS50883">
    <property type="entry name" value="EAL"/>
    <property type="match status" value="1"/>
</dbReference>
<evidence type="ECO:0000313" key="5">
    <source>
        <dbReference type="EMBL" id="PXA68228.1"/>
    </source>
</evidence>
<feature type="domain" description="EAL" evidence="3">
    <location>
        <begin position="942"/>
        <end position="1191"/>
    </location>
</feature>
<feature type="domain" description="PAS" evidence="1">
    <location>
        <begin position="644"/>
        <end position="700"/>
    </location>
</feature>
<sequence>MILCCRRAEARVVLTGGASSCGPTRMSCERLCPWCLSPKRSPFIHARAAIGACMSSERRTTCQTGHCTPTSGVIRAMVYASIDPHWRSDRLAGGGAMAVGATVDGLGAQEASSLEPPADIRWAGAIPPGLAAQLPVVSAGVGVIVRDPEGRVIGGNAAAGRMLQLSWGQLLLCPPGDPHWNPIDERGVPISADRHPAVQTLQTGRRVDDLLVGLSLPGVATAVDRLAWIAITSFLVSTATGEPQAVVNLFDDLTDSPRGRAAANQVFAGYRDLADNVTDFVVRTDLTGTVQWVSPSVTAATGWQLDTVLGHSILEFWHPEDASKIAETSASMRAGERHSTRCQVRCADGSYRWFFRSSGPILTPTRTVTGAVHGFTSIGALVDAERAANAERAILRASLDSLADPYLVVAAQRDEHGAIVDFRVTEANPAACDFQRMTRADIIGSSLFQSAPVAIADRLTALCAEVLGSGVAQTLDGFPSREADRERWFDFRVCPVGEGVSVWLRDVTGRHLAVQAVHDSEQRYRLLAENASDVVVMIGADNRCEWVSPSAQDALGWSPDEIARRAPTDLVHPDDLADLLVDRDAVSDGLVQLPPFRVRHKNGSYRWMSAATREVQSDGSIVGRIVSLRDVHDETLAGRALEASEEMFRAVLTSSSTGMMLCDFTGRIQLVNDALCRMLQRDEDWLLGRLTRDFVHSDDRLLLDQTPGQTLGNLSPAVTELRLLRSDGTIIWARRSSSVIHNSTAAPERLVVQLEDVTTEHEARQELLFQAYNDRLTGMHNRAWILNSLEVDLAHAQTSHGVVGVLFIDLDNFKLVNDSLGHAAGDEVLTEIAERMMGAMRPQDRVGRFGGDEFVVVIPDASDPKVVERVADRIARALAPELTVHGHRIVPTVSIGIALSTTESTAASLLRDTDSALFRAKRSGRARWQLFDATMHSQAMNRLTLEDEIRTSLLAGDFVAHYQPVVALADRTVVGHEALVRWQHPRRGLLSPAEFLPIAEDSGLVVGIGRAVLERVCTALAANPDAGGTISVNVSAVELGRDGWADGFIATVERHGVDPSRLVVEVTETAVLSLSPDTIRGLVAVRDLGVGLHVDDFGTGFSSIALLRDLPVSGLKLDASFVTGLDDGVRGAANLAGGLAGLVAHLGLTGVAEGIETEAQADALNRQGWLHGQGYLFGPPAPWPAWPARQG</sequence>
<dbReference type="PROSITE" id="PS50113">
    <property type="entry name" value="PAC"/>
    <property type="match status" value="1"/>
</dbReference>
<protein>
    <recommendedName>
        <fullName evidence="7">EAL domain-containing protein</fullName>
    </recommendedName>
</protein>
<dbReference type="PANTHER" id="PTHR44757:SF2">
    <property type="entry name" value="BIOFILM ARCHITECTURE MAINTENANCE PROTEIN MBAA"/>
    <property type="match status" value="1"/>
</dbReference>
<evidence type="ECO:0008006" key="7">
    <source>
        <dbReference type="Google" id="ProtNLM"/>
    </source>
</evidence>
<evidence type="ECO:0000259" key="3">
    <source>
        <dbReference type="PROSITE" id="PS50883"/>
    </source>
</evidence>
<dbReference type="InterPro" id="IPR052155">
    <property type="entry name" value="Biofilm_reg_signaling"/>
</dbReference>
<keyword evidence="6" id="KW-1185">Reference proteome</keyword>
<dbReference type="SUPFAM" id="SSF55785">
    <property type="entry name" value="PYP-like sensor domain (PAS domain)"/>
    <property type="match status" value="4"/>
</dbReference>
<dbReference type="PANTHER" id="PTHR44757">
    <property type="entry name" value="DIGUANYLATE CYCLASE DGCP"/>
    <property type="match status" value="1"/>
</dbReference>
<dbReference type="CDD" id="cd00130">
    <property type="entry name" value="PAS"/>
    <property type="match status" value="3"/>
</dbReference>
<dbReference type="NCBIfam" id="TIGR00254">
    <property type="entry name" value="GGDEF"/>
    <property type="match status" value="1"/>
</dbReference>
<evidence type="ECO:0000259" key="2">
    <source>
        <dbReference type="PROSITE" id="PS50113"/>
    </source>
</evidence>
<dbReference type="InterPro" id="IPR000160">
    <property type="entry name" value="GGDEF_dom"/>
</dbReference>
<dbReference type="CDD" id="cd01948">
    <property type="entry name" value="EAL"/>
    <property type="match status" value="1"/>
</dbReference>
<dbReference type="SMART" id="SM00091">
    <property type="entry name" value="PAS"/>
    <property type="match status" value="4"/>
</dbReference>
<feature type="domain" description="PAC" evidence="2">
    <location>
        <begin position="717"/>
        <end position="769"/>
    </location>
</feature>
<dbReference type="SMART" id="SM00086">
    <property type="entry name" value="PAC"/>
    <property type="match status" value="3"/>
</dbReference>
<feature type="domain" description="GGDEF" evidence="4">
    <location>
        <begin position="801"/>
        <end position="933"/>
    </location>
</feature>
<comment type="caution">
    <text evidence="5">The sequence shown here is derived from an EMBL/GenBank/DDBJ whole genome shotgun (WGS) entry which is preliminary data.</text>
</comment>
<dbReference type="InterPro" id="IPR043128">
    <property type="entry name" value="Rev_trsase/Diguanyl_cyclase"/>
</dbReference>
<dbReference type="PROSITE" id="PS50112">
    <property type="entry name" value="PAS"/>
    <property type="match status" value="3"/>
</dbReference>
<reference evidence="5 6" key="1">
    <citation type="submission" date="2018-05" db="EMBL/GenBank/DDBJ databases">
        <title>Genetic diversity of glacier-inhabiting Cryobacterium bacteria in China and description of Cryobacterium mengkeensis sp. nov. and Arthrobacter glacialis sp. nov.</title>
        <authorList>
            <person name="Liu Q."/>
            <person name="Xin Y.-H."/>
        </authorList>
    </citation>
    <scope>NUCLEOTIDE SEQUENCE [LARGE SCALE GENOMIC DNA]</scope>
    <source>
        <strain evidence="5 6">SK-1</strain>
    </source>
</reference>
<dbReference type="GO" id="GO:0006355">
    <property type="term" value="P:regulation of DNA-templated transcription"/>
    <property type="evidence" value="ECO:0007669"/>
    <property type="project" value="InterPro"/>
</dbReference>
<dbReference type="Gene3D" id="3.30.70.270">
    <property type="match status" value="1"/>
</dbReference>
<dbReference type="Pfam" id="PF00989">
    <property type="entry name" value="PAS"/>
    <property type="match status" value="2"/>
</dbReference>
<dbReference type="SMART" id="SM00267">
    <property type="entry name" value="GGDEF"/>
    <property type="match status" value="1"/>
</dbReference>
<dbReference type="InterPro" id="IPR013656">
    <property type="entry name" value="PAS_4"/>
</dbReference>
<dbReference type="InterPro" id="IPR001610">
    <property type="entry name" value="PAC"/>
</dbReference>
<dbReference type="InterPro" id="IPR001633">
    <property type="entry name" value="EAL_dom"/>
</dbReference>
<dbReference type="InterPro" id="IPR035919">
    <property type="entry name" value="EAL_sf"/>
</dbReference>
<dbReference type="InterPro" id="IPR000014">
    <property type="entry name" value="PAS"/>
</dbReference>
<dbReference type="Pfam" id="PF08447">
    <property type="entry name" value="PAS_3"/>
    <property type="match status" value="1"/>
</dbReference>
<feature type="domain" description="PAS" evidence="1">
    <location>
        <begin position="520"/>
        <end position="575"/>
    </location>
</feature>
<dbReference type="Pfam" id="PF00563">
    <property type="entry name" value="EAL"/>
    <property type="match status" value="1"/>
</dbReference>
<dbReference type="InterPro" id="IPR013655">
    <property type="entry name" value="PAS_fold_3"/>
</dbReference>
<dbReference type="InterPro" id="IPR035965">
    <property type="entry name" value="PAS-like_dom_sf"/>
</dbReference>
<evidence type="ECO:0000259" key="4">
    <source>
        <dbReference type="PROSITE" id="PS50887"/>
    </source>
</evidence>
<dbReference type="SUPFAM" id="SSF141868">
    <property type="entry name" value="EAL domain-like"/>
    <property type="match status" value="1"/>
</dbReference>
<dbReference type="OrthoDB" id="23692at2"/>